<dbReference type="EMBL" id="GBRH01162556">
    <property type="protein sequence ID" value="JAE35340.1"/>
    <property type="molecule type" value="Transcribed_RNA"/>
</dbReference>
<proteinExistence type="predicted"/>
<organism evidence="1">
    <name type="scientific">Arundo donax</name>
    <name type="common">Giant reed</name>
    <name type="synonym">Donax arundinaceus</name>
    <dbReference type="NCBI Taxonomy" id="35708"/>
    <lineage>
        <taxon>Eukaryota</taxon>
        <taxon>Viridiplantae</taxon>
        <taxon>Streptophyta</taxon>
        <taxon>Embryophyta</taxon>
        <taxon>Tracheophyta</taxon>
        <taxon>Spermatophyta</taxon>
        <taxon>Magnoliopsida</taxon>
        <taxon>Liliopsida</taxon>
        <taxon>Poales</taxon>
        <taxon>Poaceae</taxon>
        <taxon>PACMAD clade</taxon>
        <taxon>Arundinoideae</taxon>
        <taxon>Arundineae</taxon>
        <taxon>Arundo</taxon>
    </lineage>
</organism>
<accession>A0A0A9HDT2</accession>
<sequence length="36" mass="3953">MANKEPAYLPMAHRLGLLVHKPAEAAGPTIHFGTRR</sequence>
<evidence type="ECO:0000313" key="1">
    <source>
        <dbReference type="EMBL" id="JAE35340.1"/>
    </source>
</evidence>
<dbReference type="AlphaFoldDB" id="A0A0A9HDT2"/>
<reference evidence="1" key="2">
    <citation type="journal article" date="2015" name="Data Brief">
        <title>Shoot transcriptome of the giant reed, Arundo donax.</title>
        <authorList>
            <person name="Barrero R.A."/>
            <person name="Guerrero F.D."/>
            <person name="Moolhuijzen P."/>
            <person name="Goolsby J.A."/>
            <person name="Tidwell J."/>
            <person name="Bellgard S.E."/>
            <person name="Bellgard M.I."/>
        </authorList>
    </citation>
    <scope>NUCLEOTIDE SEQUENCE</scope>
    <source>
        <tissue evidence="1">Shoot tissue taken approximately 20 cm above the soil surface</tissue>
    </source>
</reference>
<protein>
    <submittedName>
        <fullName evidence="1">Uncharacterized protein</fullName>
    </submittedName>
</protein>
<reference evidence="1" key="1">
    <citation type="submission" date="2014-09" db="EMBL/GenBank/DDBJ databases">
        <authorList>
            <person name="Magalhaes I.L.F."/>
            <person name="Oliveira U."/>
            <person name="Santos F.R."/>
            <person name="Vidigal T.H.D.A."/>
            <person name="Brescovit A.D."/>
            <person name="Santos A.J."/>
        </authorList>
    </citation>
    <scope>NUCLEOTIDE SEQUENCE</scope>
    <source>
        <tissue evidence="1">Shoot tissue taken approximately 20 cm above the soil surface</tissue>
    </source>
</reference>
<name>A0A0A9HDT2_ARUDO</name>